<proteinExistence type="inferred from homology"/>
<dbReference type="SUPFAM" id="SSF51735">
    <property type="entry name" value="NAD(P)-binding Rossmann-fold domains"/>
    <property type="match status" value="1"/>
</dbReference>
<evidence type="ECO:0000259" key="2">
    <source>
        <dbReference type="Pfam" id="PF13460"/>
    </source>
</evidence>
<accession>A0AAV9PUN4</accession>
<dbReference type="PANTHER" id="PTHR43355">
    <property type="entry name" value="FLAVIN REDUCTASE (NADPH)"/>
    <property type="match status" value="1"/>
</dbReference>
<evidence type="ECO:0000313" key="4">
    <source>
        <dbReference type="Proteomes" id="UP001345827"/>
    </source>
</evidence>
<evidence type="ECO:0000256" key="1">
    <source>
        <dbReference type="ARBA" id="ARBA00038376"/>
    </source>
</evidence>
<feature type="domain" description="NAD(P)-binding" evidence="2">
    <location>
        <begin position="2"/>
        <end position="182"/>
    </location>
</feature>
<evidence type="ECO:0000313" key="3">
    <source>
        <dbReference type="EMBL" id="KAK5529551.1"/>
    </source>
</evidence>
<comment type="similarity">
    <text evidence="1">Belongs to the avfA family.</text>
</comment>
<dbReference type="Proteomes" id="UP001345827">
    <property type="component" value="Unassembled WGS sequence"/>
</dbReference>
<dbReference type="EMBL" id="JAXLQG010000022">
    <property type="protein sequence ID" value="KAK5529551.1"/>
    <property type="molecule type" value="Genomic_DNA"/>
</dbReference>
<reference evidence="3 4" key="1">
    <citation type="submission" date="2023-06" db="EMBL/GenBank/DDBJ databases">
        <title>Black Yeasts Isolated from many extreme environments.</title>
        <authorList>
            <person name="Coleine C."/>
            <person name="Stajich J.E."/>
            <person name="Selbmann L."/>
        </authorList>
    </citation>
    <scope>NUCLEOTIDE SEQUENCE [LARGE SCALE GENOMIC DNA]</scope>
    <source>
        <strain evidence="3 4">CCFEE 5887</strain>
    </source>
</reference>
<dbReference type="InterPro" id="IPR051606">
    <property type="entry name" value="Polyketide_Oxido-like"/>
</dbReference>
<protein>
    <recommendedName>
        <fullName evidence="2">NAD(P)-binding domain-containing protein</fullName>
    </recommendedName>
</protein>
<comment type="caution">
    <text evidence="3">The sequence shown here is derived from an EMBL/GenBank/DDBJ whole genome shotgun (WGS) entry which is preliminary data.</text>
</comment>
<dbReference type="GO" id="GO:0004074">
    <property type="term" value="F:biliverdin reductase [NAD(P)H] activity"/>
    <property type="evidence" value="ECO:0007669"/>
    <property type="project" value="TreeGrafter"/>
</dbReference>
<dbReference type="InterPro" id="IPR016040">
    <property type="entry name" value="NAD(P)-bd_dom"/>
</dbReference>
<dbReference type="InterPro" id="IPR036291">
    <property type="entry name" value="NAD(P)-bd_dom_sf"/>
</dbReference>
<sequence length="199" mass="21167">MALEQGHSLTVYVRNPDKVPAEIKDNPKVTVIKGPLDDESGLEKAVTSGPTVFVSFAGPTFGSKGTPVTDAMKKLFPLLSANHYERALVLGTCSYPAPEDKGGLKWKASVALIKIIGGTAYQEFNGLGTFVASSDASQLKWTLFRVPFLGNGPAKPVTATYTGSGSDGMFLSRKSIAAWVLQEMSPDSEWVGKTPVLSN</sequence>
<dbReference type="Gene3D" id="3.40.50.720">
    <property type="entry name" value="NAD(P)-binding Rossmann-like Domain"/>
    <property type="match status" value="1"/>
</dbReference>
<organism evidence="3 4">
    <name type="scientific">Vermiconidia calcicola</name>
    <dbReference type="NCBI Taxonomy" id="1690605"/>
    <lineage>
        <taxon>Eukaryota</taxon>
        <taxon>Fungi</taxon>
        <taxon>Dikarya</taxon>
        <taxon>Ascomycota</taxon>
        <taxon>Pezizomycotina</taxon>
        <taxon>Dothideomycetes</taxon>
        <taxon>Dothideomycetidae</taxon>
        <taxon>Mycosphaerellales</taxon>
        <taxon>Extremaceae</taxon>
        <taxon>Vermiconidia</taxon>
    </lineage>
</organism>
<dbReference type="Pfam" id="PF13460">
    <property type="entry name" value="NAD_binding_10"/>
    <property type="match status" value="1"/>
</dbReference>
<dbReference type="PANTHER" id="PTHR43355:SF2">
    <property type="entry name" value="FLAVIN REDUCTASE (NADPH)"/>
    <property type="match status" value="1"/>
</dbReference>
<gene>
    <name evidence="3" type="ORF">LTR25_009800</name>
</gene>
<keyword evidence="4" id="KW-1185">Reference proteome</keyword>
<dbReference type="GO" id="GO:0042602">
    <property type="term" value="F:riboflavin reductase (NADPH) activity"/>
    <property type="evidence" value="ECO:0007669"/>
    <property type="project" value="TreeGrafter"/>
</dbReference>
<dbReference type="AlphaFoldDB" id="A0AAV9PUN4"/>
<name>A0AAV9PUN4_9PEZI</name>